<reference evidence="3 4" key="1">
    <citation type="journal article" date="2014" name="Int. J. Syst. Evol. Microbiol.">
        <title>Celeribacter indicus sp. nov., a polycyclic aromatic hydrocarbon-degrading bacterium from deep-sea sediment and reclassification of Huaishuia halophila as Celeribacter halophilus comb. nov.</title>
        <authorList>
            <person name="Lai Q."/>
            <person name="Cao J."/>
            <person name="Yuan J."/>
            <person name="Li F."/>
            <person name="Shao Z."/>
        </authorList>
    </citation>
    <scope>NUCLEOTIDE SEQUENCE [LARGE SCALE GENOMIC DNA]</scope>
    <source>
        <strain evidence="3">P73</strain>
    </source>
</reference>
<dbReference type="EMBL" id="CP004393">
    <property type="protein sequence ID" value="AJE49056.1"/>
    <property type="molecule type" value="Genomic_DNA"/>
</dbReference>
<feature type="transmembrane region" description="Helical" evidence="2">
    <location>
        <begin position="38"/>
        <end position="56"/>
    </location>
</feature>
<feature type="transmembrane region" description="Helical" evidence="2">
    <location>
        <begin position="112"/>
        <end position="138"/>
    </location>
</feature>
<dbReference type="KEGG" id="cid:P73_4341"/>
<organism evidence="3 4">
    <name type="scientific">Celeribacter indicus</name>
    <dbReference type="NCBI Taxonomy" id="1208324"/>
    <lineage>
        <taxon>Bacteria</taxon>
        <taxon>Pseudomonadati</taxon>
        <taxon>Pseudomonadota</taxon>
        <taxon>Alphaproteobacteria</taxon>
        <taxon>Rhodobacterales</taxon>
        <taxon>Roseobacteraceae</taxon>
        <taxon>Celeribacter</taxon>
    </lineage>
</organism>
<dbReference type="AlphaFoldDB" id="A0A0B5E7L7"/>
<dbReference type="OrthoDB" id="7264282at2"/>
<keyword evidence="4" id="KW-1185">Reference proteome</keyword>
<name>A0A0B5E7L7_9RHOB</name>
<dbReference type="STRING" id="1208324.P73_4341"/>
<accession>A0A0B5E7L7</accession>
<feature type="compositionally biased region" description="Low complexity" evidence="1">
    <location>
        <begin position="1"/>
        <end position="12"/>
    </location>
</feature>
<keyword evidence="2" id="KW-0472">Membrane</keyword>
<gene>
    <name evidence="3" type="ORF">P73_4341</name>
</gene>
<feature type="region of interest" description="Disordered" evidence="1">
    <location>
        <begin position="1"/>
        <end position="21"/>
    </location>
</feature>
<proteinExistence type="predicted"/>
<evidence type="ECO:0000313" key="4">
    <source>
        <dbReference type="Proteomes" id="UP000031521"/>
    </source>
</evidence>
<dbReference type="HOGENOM" id="CLU_1990305_0_0_5"/>
<dbReference type="RefSeq" id="WP_043871221.1">
    <property type="nucleotide sequence ID" value="NZ_CP004393.1"/>
</dbReference>
<sequence length="142" mass="15669">MTEDQQQQQHQHPPQPDEDRQEFAAEAGSLWRLTLPPATWAVHFVLCYSAVSLACVRGLLPIGLVRIGLLGASVIALCLIALEGRRALRQWDVRNSGVFVHKEGTDEDRHRFLGHATFLLAIISGIGTTYTSLPLLMLGGCR</sequence>
<feature type="transmembrane region" description="Helical" evidence="2">
    <location>
        <begin position="63"/>
        <end position="82"/>
    </location>
</feature>
<evidence type="ECO:0000313" key="3">
    <source>
        <dbReference type="EMBL" id="AJE49056.1"/>
    </source>
</evidence>
<protein>
    <submittedName>
        <fullName evidence="3">Uncharacterized protein</fullName>
    </submittedName>
</protein>
<evidence type="ECO:0000256" key="2">
    <source>
        <dbReference type="SAM" id="Phobius"/>
    </source>
</evidence>
<dbReference type="Proteomes" id="UP000031521">
    <property type="component" value="Chromosome"/>
</dbReference>
<keyword evidence="2" id="KW-0812">Transmembrane</keyword>
<evidence type="ECO:0000256" key="1">
    <source>
        <dbReference type="SAM" id="MobiDB-lite"/>
    </source>
</evidence>
<keyword evidence="2" id="KW-1133">Transmembrane helix</keyword>